<protein>
    <recommendedName>
        <fullName evidence="4">HpcH/HpaI aldolase/citrate lyase domain-containing protein</fullName>
    </recommendedName>
</protein>
<dbReference type="RefSeq" id="WP_072597569.1">
    <property type="nucleotide sequence ID" value="NZ_CP018221.1"/>
</dbReference>
<evidence type="ECO:0000313" key="6">
    <source>
        <dbReference type="Proteomes" id="UP000182063"/>
    </source>
</evidence>
<reference evidence="6" key="1">
    <citation type="submission" date="2016-11" db="EMBL/GenBank/DDBJ databases">
        <title>Complete Genome Sequence of alachlor-degrading Sphingomonas sp. strain JJ-A5.</title>
        <authorList>
            <person name="Lee H."/>
            <person name="Ka J.-O."/>
        </authorList>
    </citation>
    <scope>NUCLEOTIDE SEQUENCE [LARGE SCALE GENOMIC DNA]</scope>
    <source>
        <strain evidence="6">JJ-A5</strain>
    </source>
</reference>
<evidence type="ECO:0000256" key="3">
    <source>
        <dbReference type="ARBA" id="ARBA00023239"/>
    </source>
</evidence>
<dbReference type="SUPFAM" id="SSF51621">
    <property type="entry name" value="Phosphoenolpyruvate/pyruvate domain"/>
    <property type="match status" value="1"/>
</dbReference>
<keyword evidence="3" id="KW-0456">Lyase</keyword>
<dbReference type="PANTHER" id="PTHR30502">
    <property type="entry name" value="2-KETO-3-DEOXY-L-RHAMNONATE ALDOLASE"/>
    <property type="match status" value="1"/>
</dbReference>
<sequence length="265" mass="28182">MSENRPHPREFRARLVRGEPLLGTFMKVPATQNTEVLGMLGFDFVVLDEEHAPWTRATLDQSLLAARAAGTAGIVRIARPDAASVLSVLDDGAIGVMCPHVDSAEKARNLVSWAKYHGGMRGAGVSRGCDYGALPDMTRTADSFTTVICMIEDRQALDVIDDISKVEGVDAMFLGRGDLGLSLSNASDPVPALADAVENVVHIAKANGKAVSAVVQSMKSDEAKWLIDLGVTAMMVAQDLAFMRQAASAALNDFNEVMKGVGQTP</sequence>
<dbReference type="Gene3D" id="3.20.20.60">
    <property type="entry name" value="Phosphoenolpyruvate-binding domains"/>
    <property type="match status" value="1"/>
</dbReference>
<gene>
    <name evidence="5" type="ORF">BSL82_11005</name>
</gene>
<dbReference type="GO" id="GO:0046872">
    <property type="term" value="F:metal ion binding"/>
    <property type="evidence" value="ECO:0007669"/>
    <property type="project" value="UniProtKB-KW"/>
</dbReference>
<evidence type="ECO:0000259" key="4">
    <source>
        <dbReference type="Pfam" id="PF03328"/>
    </source>
</evidence>
<dbReference type="InterPro" id="IPR015813">
    <property type="entry name" value="Pyrv/PenolPyrv_kinase-like_dom"/>
</dbReference>
<dbReference type="Proteomes" id="UP000182063">
    <property type="component" value="Chromosome"/>
</dbReference>
<dbReference type="InterPro" id="IPR005000">
    <property type="entry name" value="Aldolase/citrate-lyase_domain"/>
</dbReference>
<evidence type="ECO:0000256" key="2">
    <source>
        <dbReference type="ARBA" id="ARBA00022723"/>
    </source>
</evidence>
<proteinExistence type="inferred from homology"/>
<dbReference type="EMBL" id="CP018221">
    <property type="protein sequence ID" value="API59777.1"/>
    <property type="molecule type" value="Genomic_DNA"/>
</dbReference>
<dbReference type="InterPro" id="IPR050251">
    <property type="entry name" value="HpcH-HpaI_aldolase"/>
</dbReference>
<accession>A0A1L3ZVX3</accession>
<evidence type="ECO:0000256" key="1">
    <source>
        <dbReference type="ARBA" id="ARBA00005568"/>
    </source>
</evidence>
<dbReference type="STRING" id="1921510.BSL82_11005"/>
<keyword evidence="2" id="KW-0479">Metal-binding</keyword>
<keyword evidence="6" id="KW-1185">Reference proteome</keyword>
<comment type="similarity">
    <text evidence="1">Belongs to the HpcH/HpaI aldolase family.</text>
</comment>
<feature type="domain" description="HpcH/HpaI aldolase/citrate lyase" evidence="4">
    <location>
        <begin position="30"/>
        <end position="237"/>
    </location>
</feature>
<dbReference type="InterPro" id="IPR040442">
    <property type="entry name" value="Pyrv_kinase-like_dom_sf"/>
</dbReference>
<dbReference type="AlphaFoldDB" id="A0A1L3ZVX3"/>
<dbReference type="KEGG" id="sphj:BSL82_11005"/>
<evidence type="ECO:0000313" key="5">
    <source>
        <dbReference type="EMBL" id="API59777.1"/>
    </source>
</evidence>
<name>A0A1L3ZVX3_9SPHN</name>
<dbReference type="Pfam" id="PF03328">
    <property type="entry name" value="HpcH_HpaI"/>
    <property type="match status" value="1"/>
</dbReference>
<dbReference type="OrthoDB" id="9802624at2"/>
<dbReference type="GO" id="GO:0016832">
    <property type="term" value="F:aldehyde-lyase activity"/>
    <property type="evidence" value="ECO:0007669"/>
    <property type="project" value="TreeGrafter"/>
</dbReference>
<dbReference type="GO" id="GO:0005737">
    <property type="term" value="C:cytoplasm"/>
    <property type="evidence" value="ECO:0007669"/>
    <property type="project" value="TreeGrafter"/>
</dbReference>
<dbReference type="PANTHER" id="PTHR30502:SF0">
    <property type="entry name" value="PHOSPHOENOLPYRUVATE CARBOXYLASE FAMILY PROTEIN"/>
    <property type="match status" value="1"/>
</dbReference>
<organism evidence="5 6">
    <name type="scientific">Tardibacter chloracetimidivorans</name>
    <dbReference type="NCBI Taxonomy" id="1921510"/>
    <lineage>
        <taxon>Bacteria</taxon>
        <taxon>Pseudomonadati</taxon>
        <taxon>Pseudomonadota</taxon>
        <taxon>Alphaproteobacteria</taxon>
        <taxon>Sphingomonadales</taxon>
        <taxon>Sphingomonadaceae</taxon>
        <taxon>Tardibacter</taxon>
    </lineage>
</organism>